<dbReference type="SMART" id="SM00898">
    <property type="entry name" value="Fapy_DNA_glyco"/>
    <property type="match status" value="1"/>
</dbReference>
<dbReference type="Pfam" id="PF01149">
    <property type="entry name" value="Fapy_DNA_glyco"/>
    <property type="match status" value="1"/>
</dbReference>
<dbReference type="InterPro" id="IPR010979">
    <property type="entry name" value="Ribosomal_uS13-like_H2TH"/>
</dbReference>
<dbReference type="Proteomes" id="UP001596528">
    <property type="component" value="Unassembled WGS sequence"/>
</dbReference>
<keyword evidence="11" id="KW-0511">Multifunctional enzyme</keyword>
<accession>A0ABW2V3S0</accession>
<keyword evidence="7" id="KW-0862">Zinc</keyword>
<evidence type="ECO:0000256" key="12">
    <source>
        <dbReference type="ARBA" id="ARBA00023295"/>
    </source>
</evidence>
<keyword evidence="6" id="KW-0378">Hydrolase</keyword>
<keyword evidence="5 13" id="KW-0863">Zinc-finger</keyword>
<dbReference type="InterPro" id="IPR012319">
    <property type="entry name" value="FPG_cat"/>
</dbReference>
<dbReference type="SUPFAM" id="SSF81624">
    <property type="entry name" value="N-terminal domain of MutM-like DNA repair proteins"/>
    <property type="match status" value="1"/>
</dbReference>
<evidence type="ECO:0000256" key="7">
    <source>
        <dbReference type="ARBA" id="ARBA00022833"/>
    </source>
</evidence>
<evidence type="ECO:0000256" key="4">
    <source>
        <dbReference type="ARBA" id="ARBA00022763"/>
    </source>
</evidence>
<dbReference type="PANTHER" id="PTHR42697:SF1">
    <property type="entry name" value="ENDONUCLEASE 8"/>
    <property type="match status" value="1"/>
</dbReference>
<evidence type="ECO:0000256" key="3">
    <source>
        <dbReference type="ARBA" id="ARBA00022723"/>
    </source>
</evidence>
<proteinExistence type="inferred from homology"/>
<evidence type="ECO:0000259" key="14">
    <source>
        <dbReference type="PROSITE" id="PS51066"/>
    </source>
</evidence>
<evidence type="ECO:0000256" key="5">
    <source>
        <dbReference type="ARBA" id="ARBA00022771"/>
    </source>
</evidence>
<dbReference type="InterPro" id="IPR000214">
    <property type="entry name" value="Znf_DNA_glyclase/AP_lyase"/>
</dbReference>
<keyword evidence="17" id="KW-1185">Reference proteome</keyword>
<dbReference type="InterPro" id="IPR015886">
    <property type="entry name" value="H2TH_FPG"/>
</dbReference>
<feature type="domain" description="Formamidopyrimidine-DNA glycosylase catalytic" evidence="15">
    <location>
        <begin position="2"/>
        <end position="112"/>
    </location>
</feature>
<comment type="caution">
    <text evidence="16">The sequence shown here is derived from an EMBL/GenBank/DDBJ whole genome shotgun (WGS) entry which is preliminary data.</text>
</comment>
<keyword evidence="8" id="KW-0238">DNA-binding</keyword>
<keyword evidence="10" id="KW-0456">Lyase</keyword>
<protein>
    <recommendedName>
        <fullName evidence="2">DNA-(apurinic or apyrimidinic site) lyase</fullName>
        <ecNumber evidence="2">4.2.99.18</ecNumber>
    </recommendedName>
</protein>
<sequence>MPELPEMENYRRLLGGLILNRPVTDTEITREKSVNVPPDRFDRLLKGQPVTAIDRRAKHLIFRLASGEALVLHLMLGGVIYCGSAADKPDRTVQVRIGFGERNLYFIGLRLGYLHVETADGLTRRFAGLGPEPFDPELTPRAFAEKLAARRGTLKSALVDQSFIAGIGNCYSDEICFDAEILPSRAPASLTPQEAERLFASMRSLLADATAHGGYMDMPLYPGDTLTGGYDRLCRVYDREGEPCVRCGSPIRRGEVSSKKSFACTVCQH</sequence>
<dbReference type="SMART" id="SM01232">
    <property type="entry name" value="H2TH"/>
    <property type="match status" value="1"/>
</dbReference>
<dbReference type="SUPFAM" id="SSF57716">
    <property type="entry name" value="Glucocorticoid receptor-like (DNA-binding domain)"/>
    <property type="match status" value="1"/>
</dbReference>
<evidence type="ECO:0000256" key="11">
    <source>
        <dbReference type="ARBA" id="ARBA00023268"/>
    </source>
</evidence>
<feature type="domain" description="FPG-type" evidence="14">
    <location>
        <begin position="235"/>
        <end position="269"/>
    </location>
</feature>
<keyword evidence="4" id="KW-0227">DNA damage</keyword>
<dbReference type="SUPFAM" id="SSF46946">
    <property type="entry name" value="S13-like H2TH domain"/>
    <property type="match status" value="1"/>
</dbReference>
<evidence type="ECO:0000256" key="8">
    <source>
        <dbReference type="ARBA" id="ARBA00023125"/>
    </source>
</evidence>
<evidence type="ECO:0000256" key="9">
    <source>
        <dbReference type="ARBA" id="ARBA00023204"/>
    </source>
</evidence>
<keyword evidence="3" id="KW-0479">Metal-binding</keyword>
<evidence type="ECO:0000256" key="13">
    <source>
        <dbReference type="PROSITE-ProRule" id="PRU00391"/>
    </source>
</evidence>
<evidence type="ECO:0000313" key="17">
    <source>
        <dbReference type="Proteomes" id="UP001596528"/>
    </source>
</evidence>
<dbReference type="Pfam" id="PF06831">
    <property type="entry name" value="H2TH"/>
    <property type="match status" value="1"/>
</dbReference>
<evidence type="ECO:0000256" key="1">
    <source>
        <dbReference type="ARBA" id="ARBA00009409"/>
    </source>
</evidence>
<evidence type="ECO:0000259" key="15">
    <source>
        <dbReference type="PROSITE" id="PS51068"/>
    </source>
</evidence>
<dbReference type="RefSeq" id="WP_138789121.1">
    <property type="nucleotide sequence ID" value="NZ_JBHTGQ010000028.1"/>
</dbReference>
<dbReference type="InterPro" id="IPR035937">
    <property type="entry name" value="FPG_N"/>
</dbReference>
<evidence type="ECO:0000256" key="10">
    <source>
        <dbReference type="ARBA" id="ARBA00023239"/>
    </source>
</evidence>
<dbReference type="PANTHER" id="PTHR42697">
    <property type="entry name" value="ENDONUCLEASE 8"/>
    <property type="match status" value="1"/>
</dbReference>
<evidence type="ECO:0000313" key="16">
    <source>
        <dbReference type="EMBL" id="MFC7750796.1"/>
    </source>
</evidence>
<keyword evidence="12" id="KW-0326">Glycosidase</keyword>
<evidence type="ECO:0000256" key="2">
    <source>
        <dbReference type="ARBA" id="ARBA00012720"/>
    </source>
</evidence>
<dbReference type="Gene3D" id="3.20.190.10">
    <property type="entry name" value="MutM-like, N-terminal"/>
    <property type="match status" value="1"/>
</dbReference>
<dbReference type="PROSITE" id="PS51066">
    <property type="entry name" value="ZF_FPG_2"/>
    <property type="match status" value="1"/>
</dbReference>
<dbReference type="PROSITE" id="PS51068">
    <property type="entry name" value="FPG_CAT"/>
    <property type="match status" value="1"/>
</dbReference>
<comment type="similarity">
    <text evidence="1">Belongs to the FPG family.</text>
</comment>
<evidence type="ECO:0000256" key="6">
    <source>
        <dbReference type="ARBA" id="ARBA00022801"/>
    </source>
</evidence>
<dbReference type="EC" id="4.2.99.18" evidence="2"/>
<keyword evidence="9" id="KW-0234">DNA repair</keyword>
<organism evidence="16 17">
    <name type="scientific">Paenibacillus thermoaerophilus</name>
    <dbReference type="NCBI Taxonomy" id="1215385"/>
    <lineage>
        <taxon>Bacteria</taxon>
        <taxon>Bacillati</taxon>
        <taxon>Bacillota</taxon>
        <taxon>Bacilli</taxon>
        <taxon>Bacillales</taxon>
        <taxon>Paenibacillaceae</taxon>
        <taxon>Paenibacillus</taxon>
    </lineage>
</organism>
<dbReference type="EMBL" id="JBHTGQ010000028">
    <property type="protein sequence ID" value="MFC7750796.1"/>
    <property type="molecule type" value="Genomic_DNA"/>
</dbReference>
<name>A0ABW2V3S0_9BACL</name>
<reference evidence="17" key="1">
    <citation type="journal article" date="2019" name="Int. J. Syst. Evol. Microbiol.">
        <title>The Global Catalogue of Microorganisms (GCM) 10K type strain sequencing project: providing services to taxonomists for standard genome sequencing and annotation.</title>
        <authorList>
            <consortium name="The Broad Institute Genomics Platform"/>
            <consortium name="The Broad Institute Genome Sequencing Center for Infectious Disease"/>
            <person name="Wu L."/>
            <person name="Ma J."/>
        </authorList>
    </citation>
    <scope>NUCLEOTIDE SEQUENCE [LARGE SCALE GENOMIC DNA]</scope>
    <source>
        <strain evidence="17">JCM 18657</strain>
    </source>
</reference>
<gene>
    <name evidence="16" type="ORF">ACFQWB_12785</name>
</gene>
<dbReference type="Gene3D" id="1.10.8.50">
    <property type="match status" value="1"/>
</dbReference>